<name>X1HDT0_9ZZZZ</name>
<reference evidence="1" key="1">
    <citation type="journal article" date="2014" name="Front. Microbiol.">
        <title>High frequency of phylogenetically diverse reductive dehalogenase-homologous genes in deep subseafloor sedimentary metagenomes.</title>
        <authorList>
            <person name="Kawai M."/>
            <person name="Futagami T."/>
            <person name="Toyoda A."/>
            <person name="Takaki Y."/>
            <person name="Nishi S."/>
            <person name="Hori S."/>
            <person name="Arai W."/>
            <person name="Tsubouchi T."/>
            <person name="Morono Y."/>
            <person name="Uchiyama I."/>
            <person name="Ito T."/>
            <person name="Fujiyama A."/>
            <person name="Inagaki F."/>
            <person name="Takami H."/>
        </authorList>
    </citation>
    <scope>NUCLEOTIDE SEQUENCE</scope>
    <source>
        <strain evidence="1">Expedition CK06-06</strain>
    </source>
</reference>
<evidence type="ECO:0000313" key="1">
    <source>
        <dbReference type="EMBL" id="GAH51974.1"/>
    </source>
</evidence>
<protein>
    <submittedName>
        <fullName evidence="1">Uncharacterized protein</fullName>
    </submittedName>
</protein>
<dbReference type="AlphaFoldDB" id="X1HDT0"/>
<gene>
    <name evidence="1" type="ORF">S03H2_26551</name>
</gene>
<organism evidence="1">
    <name type="scientific">marine sediment metagenome</name>
    <dbReference type="NCBI Taxonomy" id="412755"/>
    <lineage>
        <taxon>unclassified sequences</taxon>
        <taxon>metagenomes</taxon>
        <taxon>ecological metagenomes</taxon>
    </lineage>
</organism>
<feature type="non-terminal residue" evidence="1">
    <location>
        <position position="99"/>
    </location>
</feature>
<proteinExistence type="predicted"/>
<sequence length="99" mass="11069">IFSNDEDDIETARDDIVCVLLNGGVLRDIVKETIGEFSLSWILFFQWIDYESAQAIIYEGGHDGLYLSPELRDDCECVPTIPEGASSWPIEIISVSSNI</sequence>
<feature type="non-terminal residue" evidence="1">
    <location>
        <position position="1"/>
    </location>
</feature>
<accession>X1HDT0</accession>
<comment type="caution">
    <text evidence="1">The sequence shown here is derived from an EMBL/GenBank/DDBJ whole genome shotgun (WGS) entry which is preliminary data.</text>
</comment>
<dbReference type="EMBL" id="BARU01015449">
    <property type="protein sequence ID" value="GAH51974.1"/>
    <property type="molecule type" value="Genomic_DNA"/>
</dbReference>